<dbReference type="Proteomes" id="UP000297299">
    <property type="component" value="Unassembled WGS sequence"/>
</dbReference>
<protein>
    <submittedName>
        <fullName evidence="2">Uncharacterized protein</fullName>
    </submittedName>
</protein>
<evidence type="ECO:0000256" key="1">
    <source>
        <dbReference type="SAM" id="MobiDB-lite"/>
    </source>
</evidence>
<comment type="caution">
    <text evidence="2">The sequence shown here is derived from an EMBL/GenBank/DDBJ whole genome shotgun (WGS) entry which is preliminary data.</text>
</comment>
<name>A0A4Y8DDG8_9HELO</name>
<reference evidence="2 3" key="1">
    <citation type="submission" date="2017-11" db="EMBL/GenBank/DDBJ databases">
        <title>Comparative genomics of Botrytis spp.</title>
        <authorList>
            <person name="Valero-Jimenez C.A."/>
            <person name="Tapia P."/>
            <person name="Veloso J."/>
            <person name="Silva-Moreno E."/>
            <person name="Staats M."/>
            <person name="Valdes J.H."/>
            <person name="Van Kan J.A.L."/>
        </authorList>
    </citation>
    <scope>NUCLEOTIDE SEQUENCE [LARGE SCALE GENOMIC DNA]</scope>
    <source>
        <strain evidence="2 3">MUCL2830</strain>
    </source>
</reference>
<gene>
    <name evidence="2" type="ORF">BOTCAL_0031g00180</name>
</gene>
<dbReference type="EMBL" id="PHWZ01000031">
    <property type="protein sequence ID" value="TEY81826.1"/>
    <property type="molecule type" value="Genomic_DNA"/>
</dbReference>
<dbReference type="AlphaFoldDB" id="A0A4Y8DDG8"/>
<accession>A0A4Y8DDG8</accession>
<feature type="region of interest" description="Disordered" evidence="1">
    <location>
        <begin position="12"/>
        <end position="72"/>
    </location>
</feature>
<proteinExistence type="predicted"/>
<organism evidence="2 3">
    <name type="scientific">Botryotinia calthae</name>
    <dbReference type="NCBI Taxonomy" id="38488"/>
    <lineage>
        <taxon>Eukaryota</taxon>
        <taxon>Fungi</taxon>
        <taxon>Dikarya</taxon>
        <taxon>Ascomycota</taxon>
        <taxon>Pezizomycotina</taxon>
        <taxon>Leotiomycetes</taxon>
        <taxon>Helotiales</taxon>
        <taxon>Sclerotiniaceae</taxon>
        <taxon>Botryotinia</taxon>
    </lineage>
</organism>
<evidence type="ECO:0000313" key="3">
    <source>
        <dbReference type="Proteomes" id="UP000297299"/>
    </source>
</evidence>
<keyword evidence="3" id="KW-1185">Reference proteome</keyword>
<dbReference type="OrthoDB" id="3555579at2759"/>
<sequence length="134" mass="15629">MLKLPLFVEPYLSKSNPSKRKRDQLETDTAMTSLEDQLVMPENDESTPETPENVKLSDRDKARQKRQERREKKRNEVLFVMYGIMSTETEQTEADEKYRMFPCADPSPLRKCWTLVEEDRKIITEGKVEAGASN</sequence>
<evidence type="ECO:0000313" key="2">
    <source>
        <dbReference type="EMBL" id="TEY81826.1"/>
    </source>
</evidence>